<sequence length="75" mass="9052">MNHLCKCLILTFTFQHGLVSVPFFGDQQILAWTDRLERFLLPMLHSLLYRQLVNSRSWEQDTKLDEYFNVRVCFQ</sequence>
<keyword evidence="1" id="KW-0732">Signal</keyword>
<evidence type="ECO:0000256" key="1">
    <source>
        <dbReference type="SAM" id="SignalP"/>
    </source>
</evidence>
<feature type="chain" id="PRO_5045351810" description="Secreted protein" evidence="1">
    <location>
        <begin position="21"/>
        <end position="75"/>
    </location>
</feature>
<gene>
    <name evidence="2" type="ORF">CSSPJE1EN1_LOCUS18165</name>
</gene>
<reference evidence="2" key="1">
    <citation type="submission" date="2024-02" db="EMBL/GenBank/DDBJ databases">
        <authorList>
            <consortium name="ELIXIR-Norway"/>
            <consortium name="Elixir Norway"/>
        </authorList>
    </citation>
    <scope>NUCLEOTIDE SEQUENCE</scope>
</reference>
<feature type="signal peptide" evidence="1">
    <location>
        <begin position="1"/>
        <end position="20"/>
    </location>
</feature>
<evidence type="ECO:0000313" key="2">
    <source>
        <dbReference type="EMBL" id="CAK9272687.1"/>
    </source>
</evidence>
<name>A0ABP0X1Z6_9BRYO</name>
<evidence type="ECO:0000313" key="3">
    <source>
        <dbReference type="Proteomes" id="UP001497444"/>
    </source>
</evidence>
<dbReference type="Proteomes" id="UP001497444">
    <property type="component" value="Chromosome 5"/>
</dbReference>
<accession>A0ABP0X1Z6</accession>
<evidence type="ECO:0008006" key="4">
    <source>
        <dbReference type="Google" id="ProtNLM"/>
    </source>
</evidence>
<dbReference type="EMBL" id="OZ020100">
    <property type="protein sequence ID" value="CAK9272687.1"/>
    <property type="molecule type" value="Genomic_DNA"/>
</dbReference>
<proteinExistence type="predicted"/>
<keyword evidence="3" id="KW-1185">Reference proteome</keyword>
<organism evidence="2 3">
    <name type="scientific">Sphagnum jensenii</name>
    <dbReference type="NCBI Taxonomy" id="128206"/>
    <lineage>
        <taxon>Eukaryota</taxon>
        <taxon>Viridiplantae</taxon>
        <taxon>Streptophyta</taxon>
        <taxon>Embryophyta</taxon>
        <taxon>Bryophyta</taxon>
        <taxon>Sphagnophytina</taxon>
        <taxon>Sphagnopsida</taxon>
        <taxon>Sphagnales</taxon>
        <taxon>Sphagnaceae</taxon>
        <taxon>Sphagnum</taxon>
    </lineage>
</organism>
<protein>
    <recommendedName>
        <fullName evidence="4">Secreted protein</fullName>
    </recommendedName>
</protein>